<accession>A0A8C0KIZ3</accession>
<feature type="region of interest" description="Disordered" evidence="1">
    <location>
        <begin position="45"/>
        <end position="67"/>
    </location>
</feature>
<reference evidence="2" key="1">
    <citation type="submission" date="2025-08" db="UniProtKB">
        <authorList>
            <consortium name="Ensembl"/>
        </authorList>
    </citation>
    <scope>IDENTIFICATION</scope>
</reference>
<dbReference type="Proteomes" id="UP000694391">
    <property type="component" value="Unplaced"/>
</dbReference>
<protein>
    <submittedName>
        <fullName evidence="2">Dedicator of cytokinesis 5</fullName>
    </submittedName>
</protein>
<feature type="region of interest" description="Disordered" evidence="1">
    <location>
        <begin position="112"/>
        <end position="234"/>
    </location>
</feature>
<feature type="compositionally biased region" description="Polar residues" evidence="1">
    <location>
        <begin position="161"/>
        <end position="179"/>
    </location>
</feature>
<organism evidence="2 3">
    <name type="scientific">Canis lupus dingo</name>
    <name type="common">dingo</name>
    <dbReference type="NCBI Taxonomy" id="286419"/>
    <lineage>
        <taxon>Eukaryota</taxon>
        <taxon>Metazoa</taxon>
        <taxon>Chordata</taxon>
        <taxon>Craniata</taxon>
        <taxon>Vertebrata</taxon>
        <taxon>Euteleostomi</taxon>
        <taxon>Mammalia</taxon>
        <taxon>Eutheria</taxon>
        <taxon>Laurasiatheria</taxon>
        <taxon>Carnivora</taxon>
        <taxon>Caniformia</taxon>
        <taxon>Canidae</taxon>
        <taxon>Canis</taxon>
    </lineage>
</organism>
<proteinExistence type="predicted"/>
<feature type="compositionally biased region" description="Pro residues" evidence="1">
    <location>
        <begin position="148"/>
        <end position="158"/>
    </location>
</feature>
<reference evidence="2" key="2">
    <citation type="submission" date="2025-09" db="UniProtKB">
        <authorList>
            <consortium name="Ensembl"/>
        </authorList>
    </citation>
    <scope>IDENTIFICATION</scope>
</reference>
<dbReference type="Ensembl" id="ENSCAFT00020018411.1">
    <property type="protein sequence ID" value="ENSCAFP00020015858.1"/>
    <property type="gene ID" value="ENSCAFG00020012698.1"/>
</dbReference>
<evidence type="ECO:0000313" key="2">
    <source>
        <dbReference type="Ensembl" id="ENSCAFP00020015858.1"/>
    </source>
</evidence>
<dbReference type="GeneTree" id="ENSGT00940000157734"/>
<name>A0A8C0KIZ3_CANLU</name>
<evidence type="ECO:0000313" key="3">
    <source>
        <dbReference type="Proteomes" id="UP000694391"/>
    </source>
</evidence>
<sequence>MSCVVLQPPSLTERKQSRTGSIVLPYIMSSTLRRLSITSVTSSVISTSSNSSDNAPSRPGSDGSILEPLLERRASSGARVEDLPLKEDSENRISKFKRKDWSVSKSQVIAEKVPEPDLMSPARKAQRPKSLQLSDNRLTPFHGSSPPQSTPLSPPPLTPKATRTLSSPSLQTDGLMTTTVPPPPPPKSKPYESSQRNSTEIAPPLPIRREAKAPPPPPPKARKSGFLSSEPGSQ</sequence>
<dbReference type="AlphaFoldDB" id="A0A8C0KIZ3"/>
<evidence type="ECO:0000256" key="1">
    <source>
        <dbReference type="SAM" id="MobiDB-lite"/>
    </source>
</evidence>
<feature type="compositionally biased region" description="Polar residues" evidence="1">
    <location>
        <begin position="191"/>
        <end position="200"/>
    </location>
</feature>
<keyword evidence="3" id="KW-1185">Reference proteome</keyword>